<reference evidence="1 2" key="1">
    <citation type="submission" date="2018-09" db="EMBL/GenBank/DDBJ databases">
        <authorList>
            <person name="Zhu H."/>
        </authorList>
    </citation>
    <scope>NUCLEOTIDE SEQUENCE [LARGE SCALE GENOMIC DNA]</scope>
    <source>
        <strain evidence="1 2">K2R10-39</strain>
    </source>
</reference>
<organism evidence="1 2">
    <name type="scientific">Noviherbaspirillum cavernae</name>
    <dbReference type="NCBI Taxonomy" id="2320862"/>
    <lineage>
        <taxon>Bacteria</taxon>
        <taxon>Pseudomonadati</taxon>
        <taxon>Pseudomonadota</taxon>
        <taxon>Betaproteobacteria</taxon>
        <taxon>Burkholderiales</taxon>
        <taxon>Oxalobacteraceae</taxon>
        <taxon>Noviherbaspirillum</taxon>
    </lineage>
</organism>
<accession>A0A418WZ68</accession>
<comment type="caution">
    <text evidence="1">The sequence shown here is derived from an EMBL/GenBank/DDBJ whole genome shotgun (WGS) entry which is preliminary data.</text>
</comment>
<keyword evidence="2" id="KW-1185">Reference proteome</keyword>
<proteinExistence type="predicted"/>
<evidence type="ECO:0008006" key="3">
    <source>
        <dbReference type="Google" id="ProtNLM"/>
    </source>
</evidence>
<protein>
    <recommendedName>
        <fullName evidence="3">Regulatory protein RecX</fullName>
    </recommendedName>
</protein>
<name>A0A418WZ68_9BURK</name>
<evidence type="ECO:0000313" key="1">
    <source>
        <dbReference type="EMBL" id="RJG05530.1"/>
    </source>
</evidence>
<dbReference type="EMBL" id="QYUN01000002">
    <property type="protein sequence ID" value="RJG05530.1"/>
    <property type="molecule type" value="Genomic_DNA"/>
</dbReference>
<gene>
    <name evidence="1" type="ORF">D3870_05435</name>
</gene>
<evidence type="ECO:0000313" key="2">
    <source>
        <dbReference type="Proteomes" id="UP000285190"/>
    </source>
</evidence>
<dbReference type="Proteomes" id="UP000285190">
    <property type="component" value="Unassembled WGS sequence"/>
</dbReference>
<dbReference type="AlphaFoldDB" id="A0A418WZ68"/>
<sequence>MIGKGSPGYENLAVALSELSDKEIQQLDSLISQPVYRKFQKAMNSPSARDALAQGIYSSGYSAEDVIKRVLRNHGLKY</sequence>